<accession>A0A4S4A1E2</accession>
<proteinExistence type="predicted"/>
<evidence type="ECO:0000313" key="2">
    <source>
        <dbReference type="Proteomes" id="UP000307507"/>
    </source>
</evidence>
<dbReference type="PANTHER" id="PTHR32305:SF15">
    <property type="entry name" value="PROTEIN RHSA-RELATED"/>
    <property type="match status" value="1"/>
</dbReference>
<dbReference type="InterPro" id="IPR050708">
    <property type="entry name" value="T6SS_VgrG/RHS"/>
</dbReference>
<evidence type="ECO:0000313" key="1">
    <source>
        <dbReference type="EMBL" id="THF51739.1"/>
    </source>
</evidence>
<dbReference type="PANTHER" id="PTHR32305">
    <property type="match status" value="1"/>
</dbReference>
<name>A0A4S4A1E2_9FLAO</name>
<sequence>MLTKAKNSTCFLLKNTTFESLVGGGKRTFLAHWGRFAKSYKYKYNGKELQDELGLNVYDYGAMMYDPATGRRNNIDPLIEKMSRYSPYSYAFNNPMRFVDPDGMAPFDWIKWTSNNGQKFMTYDSGVKSVSQAQEKGYTNVEKVFEKGKGGSTTTDETFRFDKGGLYSVNGGPIQNVKNGAFIAENGVTINDNKSYTQQFSAVFSGVGDYSSTIGATLTATGIGAPLGAVLNTLGTVSGTIGTALDLADDAFNSETLTIEKTATKITTTVLAPMGFKKAGFNDIEGPIMDMLLMGADKTIDYGRDNLVEPFKP</sequence>
<dbReference type="AlphaFoldDB" id="A0A4S4A1E2"/>
<gene>
    <name evidence="1" type="ORF">E6C50_08240</name>
</gene>
<protein>
    <recommendedName>
        <fullName evidence="3">RHS repeat-associated core domain-containing protein</fullName>
    </recommendedName>
</protein>
<dbReference type="Gene3D" id="2.180.10.10">
    <property type="entry name" value="RHS repeat-associated core"/>
    <property type="match status" value="1"/>
</dbReference>
<dbReference type="InterPro" id="IPR022385">
    <property type="entry name" value="Rhs_assc_core"/>
</dbReference>
<reference evidence="1 2" key="1">
    <citation type="submission" date="2019-04" db="EMBL/GenBank/DDBJ databases">
        <title>Flavobacterium sp. nov. isolated from construction timber.</title>
        <authorList>
            <person name="Lin S.-Y."/>
            <person name="Chang C.-T."/>
            <person name="Young C.-C."/>
        </authorList>
    </citation>
    <scope>NUCLEOTIDE SEQUENCE [LARGE SCALE GENOMIC DNA]</scope>
    <source>
        <strain evidence="1 2">CC-CTC003</strain>
    </source>
</reference>
<dbReference type="Proteomes" id="UP000307507">
    <property type="component" value="Unassembled WGS sequence"/>
</dbReference>
<dbReference type="NCBIfam" id="TIGR03696">
    <property type="entry name" value="Rhs_assc_core"/>
    <property type="match status" value="1"/>
</dbReference>
<organism evidence="1 2">
    <name type="scientific">Flavobacterium supellecticarium</name>
    <dbReference type="NCBI Taxonomy" id="2565924"/>
    <lineage>
        <taxon>Bacteria</taxon>
        <taxon>Pseudomonadati</taxon>
        <taxon>Bacteroidota</taxon>
        <taxon>Flavobacteriia</taxon>
        <taxon>Flavobacteriales</taxon>
        <taxon>Flavobacteriaceae</taxon>
        <taxon>Flavobacterium</taxon>
    </lineage>
</organism>
<comment type="caution">
    <text evidence="1">The sequence shown here is derived from an EMBL/GenBank/DDBJ whole genome shotgun (WGS) entry which is preliminary data.</text>
</comment>
<dbReference type="OrthoDB" id="1367325at2"/>
<evidence type="ECO:0008006" key="3">
    <source>
        <dbReference type="Google" id="ProtNLM"/>
    </source>
</evidence>
<keyword evidence="2" id="KW-1185">Reference proteome</keyword>
<dbReference type="EMBL" id="SSNZ01000002">
    <property type="protein sequence ID" value="THF51739.1"/>
    <property type="molecule type" value="Genomic_DNA"/>
</dbReference>